<evidence type="ECO:0000259" key="10">
    <source>
        <dbReference type="PROSITE" id="PS51352"/>
    </source>
</evidence>
<dbReference type="EC" id="1.11.1.26" evidence="2"/>
<dbReference type="SUPFAM" id="SSF52833">
    <property type="entry name" value="Thioredoxin-like"/>
    <property type="match status" value="1"/>
</dbReference>
<dbReference type="RefSeq" id="WP_200235348.1">
    <property type="nucleotide sequence ID" value="NZ_JAENGP010000007.1"/>
</dbReference>
<evidence type="ECO:0000256" key="9">
    <source>
        <dbReference type="ARBA" id="ARBA00047572"/>
    </source>
</evidence>
<gene>
    <name evidence="11" type="ORF">JHL22_06930</name>
</gene>
<evidence type="ECO:0000256" key="7">
    <source>
        <dbReference type="ARBA" id="ARBA00023284"/>
    </source>
</evidence>
<feature type="domain" description="Thioredoxin" evidence="10">
    <location>
        <begin position="2"/>
        <end position="167"/>
    </location>
</feature>
<protein>
    <recommendedName>
        <fullName evidence="3">Alkyl hydroperoxide reductase C</fullName>
        <ecNumber evidence="2">1.11.1.26</ecNumber>
    </recommendedName>
    <alternativeName>
        <fullName evidence="8">Peroxiredoxin</fullName>
    </alternativeName>
</protein>
<dbReference type="Pfam" id="PF00578">
    <property type="entry name" value="AhpC-TSA"/>
    <property type="match status" value="1"/>
</dbReference>
<keyword evidence="5" id="KW-0049">Antioxidant</keyword>
<evidence type="ECO:0000256" key="2">
    <source>
        <dbReference type="ARBA" id="ARBA00013021"/>
    </source>
</evidence>
<evidence type="ECO:0000313" key="11">
    <source>
        <dbReference type="EMBL" id="MBK1780945.1"/>
    </source>
</evidence>
<sequence length="182" mass="20209">MKTIGDKLETFKVIGVKPGFNNHEENGVSAFEDITESSFPGKWKIIYFYPKDFTFVCPTEIVGFNKLAQDFASRDAILMGGSVDNEFCKLAWRRENAELDKLGHYSFADSTGSLIDQLGIREKSAGVALRATFIVDPDNVIQHVSVNNLNVGRNPEEVLRILDGLQTDELCPCSRETGGETL</sequence>
<dbReference type="InterPro" id="IPR024706">
    <property type="entry name" value="Peroxiredoxin_AhpC-typ"/>
</dbReference>
<comment type="subunit">
    <text evidence="1">Homodimer; disulfide-linked, upon oxidation. 5 homodimers assemble to form a ring-like decamer.</text>
</comment>
<accession>A0ABS1EEQ2</accession>
<dbReference type="Proteomes" id="UP000635316">
    <property type="component" value="Unassembled WGS sequence"/>
</dbReference>
<keyword evidence="7" id="KW-0676">Redox-active center</keyword>
<dbReference type="PANTHER" id="PTHR10681:SF121">
    <property type="entry name" value="ALKYL HYDROPEROXIDE REDUCTASE C"/>
    <property type="match status" value="1"/>
</dbReference>
<evidence type="ECO:0000256" key="6">
    <source>
        <dbReference type="ARBA" id="ARBA00023002"/>
    </source>
</evidence>
<dbReference type="InterPro" id="IPR036249">
    <property type="entry name" value="Thioredoxin-like_sf"/>
</dbReference>
<evidence type="ECO:0000256" key="8">
    <source>
        <dbReference type="ARBA" id="ARBA00032077"/>
    </source>
</evidence>
<evidence type="ECO:0000256" key="3">
    <source>
        <dbReference type="ARBA" id="ARBA00017462"/>
    </source>
</evidence>
<dbReference type="InterPro" id="IPR050217">
    <property type="entry name" value="Peroxiredoxin"/>
</dbReference>
<evidence type="ECO:0000313" key="12">
    <source>
        <dbReference type="Proteomes" id="UP000635316"/>
    </source>
</evidence>
<dbReference type="EMBL" id="JAENGP010000007">
    <property type="protein sequence ID" value="MBK1780945.1"/>
    <property type="molecule type" value="Genomic_DNA"/>
</dbReference>
<proteinExistence type="predicted"/>
<keyword evidence="12" id="KW-1185">Reference proteome</keyword>
<keyword evidence="6" id="KW-0560">Oxidoreductase</keyword>
<dbReference type="PROSITE" id="PS51352">
    <property type="entry name" value="THIOREDOXIN_2"/>
    <property type="match status" value="1"/>
</dbReference>
<dbReference type="InterPro" id="IPR013766">
    <property type="entry name" value="Thioredoxin_domain"/>
</dbReference>
<organism evidence="11 12">
    <name type="scientific">Advenella mandrilli</name>
    <dbReference type="NCBI Taxonomy" id="2800330"/>
    <lineage>
        <taxon>Bacteria</taxon>
        <taxon>Pseudomonadati</taxon>
        <taxon>Pseudomonadota</taxon>
        <taxon>Betaproteobacteria</taxon>
        <taxon>Burkholderiales</taxon>
        <taxon>Alcaligenaceae</taxon>
    </lineage>
</organism>
<dbReference type="CDD" id="cd03015">
    <property type="entry name" value="PRX_Typ2cys"/>
    <property type="match status" value="1"/>
</dbReference>
<name>A0ABS1EEQ2_9BURK</name>
<dbReference type="PANTHER" id="PTHR10681">
    <property type="entry name" value="THIOREDOXIN PEROXIDASE"/>
    <property type="match status" value="1"/>
</dbReference>
<reference evidence="11 12" key="1">
    <citation type="submission" date="2020-12" db="EMBL/GenBank/DDBJ databases">
        <authorList>
            <person name="Lu T."/>
            <person name="Wang Q."/>
            <person name="Han X."/>
        </authorList>
    </citation>
    <scope>NUCLEOTIDE SEQUENCE [LARGE SCALE GENOMIC DNA]</scope>
    <source>
        <strain evidence="11 12">WQ 585</strain>
    </source>
</reference>
<comment type="catalytic activity">
    <reaction evidence="9">
        <text>a hydroperoxide + NADH + H(+) = an alcohol + NAD(+) + H2O</text>
        <dbReference type="Rhea" id="RHEA:62628"/>
        <dbReference type="ChEBI" id="CHEBI:15377"/>
        <dbReference type="ChEBI" id="CHEBI:15378"/>
        <dbReference type="ChEBI" id="CHEBI:30879"/>
        <dbReference type="ChEBI" id="CHEBI:35924"/>
        <dbReference type="ChEBI" id="CHEBI:57540"/>
        <dbReference type="ChEBI" id="CHEBI:57945"/>
        <dbReference type="EC" id="1.11.1.26"/>
    </reaction>
</comment>
<keyword evidence="4" id="KW-0575">Peroxidase</keyword>
<dbReference type="Gene3D" id="3.40.30.10">
    <property type="entry name" value="Glutaredoxin"/>
    <property type="match status" value="1"/>
</dbReference>
<evidence type="ECO:0000256" key="5">
    <source>
        <dbReference type="ARBA" id="ARBA00022862"/>
    </source>
</evidence>
<evidence type="ECO:0000256" key="4">
    <source>
        <dbReference type="ARBA" id="ARBA00022559"/>
    </source>
</evidence>
<evidence type="ECO:0000256" key="1">
    <source>
        <dbReference type="ARBA" id="ARBA00011654"/>
    </source>
</evidence>
<dbReference type="InterPro" id="IPR000866">
    <property type="entry name" value="AhpC/TSA"/>
</dbReference>
<comment type="caution">
    <text evidence="11">The sequence shown here is derived from an EMBL/GenBank/DDBJ whole genome shotgun (WGS) entry which is preliminary data.</text>
</comment>
<dbReference type="PIRSF" id="PIRSF000239">
    <property type="entry name" value="AHPC"/>
    <property type="match status" value="1"/>
</dbReference>